<protein>
    <submittedName>
        <fullName evidence="1">Serine threonine- kinase endoribonuclease IRE1-like isoform X1</fullName>
    </submittedName>
</protein>
<keyword evidence="1" id="KW-0808">Transferase</keyword>
<dbReference type="Gene3D" id="3.30.200.20">
    <property type="entry name" value="Phosphorylase Kinase, domain 1"/>
    <property type="match status" value="1"/>
</dbReference>
<dbReference type="EMBL" id="CACRXK020004298">
    <property type="protein sequence ID" value="CAB4002245.1"/>
    <property type="molecule type" value="Genomic_DNA"/>
</dbReference>
<comment type="caution">
    <text evidence="1">The sequence shown here is derived from an EMBL/GenBank/DDBJ whole genome shotgun (WGS) entry which is preliminary data.</text>
</comment>
<organism evidence="1 2">
    <name type="scientific">Paramuricea clavata</name>
    <name type="common">Red gorgonian</name>
    <name type="synonym">Violescent sea-whip</name>
    <dbReference type="NCBI Taxonomy" id="317549"/>
    <lineage>
        <taxon>Eukaryota</taxon>
        <taxon>Metazoa</taxon>
        <taxon>Cnidaria</taxon>
        <taxon>Anthozoa</taxon>
        <taxon>Octocorallia</taxon>
        <taxon>Malacalcyonacea</taxon>
        <taxon>Plexauridae</taxon>
        <taxon>Paramuricea</taxon>
    </lineage>
</organism>
<sequence>MAMFRSTRAVWSLSIISIIFIKRISCDQRYNSGSYHCSYEDIENVPCPKECQCYSWSSNNVTQRGDRFIVNCTSMELRYHSRNILKSLPFNTTDLLVSNFLIDTLNRESFDRDNILGPNLTSLVLRECHIGYISEHTFTANTVQGLHHLDLSENIIKHIHKLAFIPLQNIRTISLANNSIQKIERLEFKKSNQVKLINISHNMLTEVNPGTFYHVPRLKVLDLSYNNLKTLPWDNISQQLPSLEVLDLTGNPWNCSCEMKDVLKLNRSLLNESRAKCFDPLRLYGILLEDLNSDTFSECYITEKYFEITHTMLLTVLLCITSLFSMYLLAMYLFLVYYIRYICERIAAAFPTLISLLDLLLSFLIKKRRRRIVGQISYNLDDPLDQSENVYKGGLKDGRKAAIKKHHKVEIRKELEIFLLLKRQARPHPNIIQYLYVEHDSNFTYLALELCEGNLMTAVIDDPLNCISQLTSAVCFLHDKNIQHRDIKPQNILWKKTVDGIAFILSDFDLSKLGEEPSSHKVKCGTRGWSAPELWGQETRSTAVDIFSLGCVFHFILTRGHPFGAISDLKECQDNIMSPEYKPTLAELYEHHSEHEASMVEDLIRRMICSNAADRIQSHKIREHPFFWFRV</sequence>
<dbReference type="SUPFAM" id="SSF56112">
    <property type="entry name" value="Protein kinase-like (PK-like)"/>
    <property type="match status" value="1"/>
</dbReference>
<dbReference type="Proteomes" id="UP001152795">
    <property type="component" value="Unassembled WGS sequence"/>
</dbReference>
<dbReference type="SUPFAM" id="SSF52058">
    <property type="entry name" value="L domain-like"/>
    <property type="match status" value="2"/>
</dbReference>
<dbReference type="InterPro" id="IPR045133">
    <property type="entry name" value="IRE1/2-like"/>
</dbReference>
<dbReference type="GO" id="GO:0004674">
    <property type="term" value="F:protein serine/threonine kinase activity"/>
    <property type="evidence" value="ECO:0007669"/>
    <property type="project" value="InterPro"/>
</dbReference>
<dbReference type="SMART" id="SM00369">
    <property type="entry name" value="LRR_TYP"/>
    <property type="match status" value="4"/>
</dbReference>
<dbReference type="AlphaFoldDB" id="A0A7D9I9B2"/>
<dbReference type="Pfam" id="PF00069">
    <property type="entry name" value="Pkinase"/>
    <property type="match status" value="1"/>
</dbReference>
<dbReference type="GO" id="GO:0036498">
    <property type="term" value="P:IRE1-mediated unfolded protein response"/>
    <property type="evidence" value="ECO:0007669"/>
    <property type="project" value="TreeGrafter"/>
</dbReference>
<proteinExistence type="predicted"/>
<dbReference type="PROSITE" id="PS50011">
    <property type="entry name" value="PROTEIN_KINASE_DOM"/>
    <property type="match status" value="1"/>
</dbReference>
<gene>
    <name evidence="1" type="ORF">PACLA_8A011725</name>
</gene>
<reference evidence="1" key="1">
    <citation type="submission" date="2020-04" db="EMBL/GenBank/DDBJ databases">
        <authorList>
            <person name="Alioto T."/>
            <person name="Alioto T."/>
            <person name="Gomez Garrido J."/>
        </authorList>
    </citation>
    <scope>NUCLEOTIDE SEQUENCE</scope>
    <source>
        <strain evidence="1">A484AB</strain>
    </source>
</reference>
<dbReference type="PANTHER" id="PTHR13954">
    <property type="entry name" value="IRE1-RELATED"/>
    <property type="match status" value="1"/>
</dbReference>
<dbReference type="InterPro" id="IPR003591">
    <property type="entry name" value="Leu-rich_rpt_typical-subtyp"/>
</dbReference>
<keyword evidence="1" id="KW-0418">Kinase</keyword>
<keyword evidence="2" id="KW-1185">Reference proteome</keyword>
<accession>A0A7D9I9B2</accession>
<dbReference type="PROSITE" id="PS51450">
    <property type="entry name" value="LRR"/>
    <property type="match status" value="3"/>
</dbReference>
<dbReference type="InterPro" id="IPR000719">
    <property type="entry name" value="Prot_kinase_dom"/>
</dbReference>
<dbReference type="OrthoDB" id="1394818at2759"/>
<dbReference type="InterPro" id="IPR032675">
    <property type="entry name" value="LRR_dom_sf"/>
</dbReference>
<dbReference type="GO" id="GO:0005524">
    <property type="term" value="F:ATP binding"/>
    <property type="evidence" value="ECO:0007669"/>
    <property type="project" value="InterPro"/>
</dbReference>
<evidence type="ECO:0000313" key="2">
    <source>
        <dbReference type="Proteomes" id="UP001152795"/>
    </source>
</evidence>
<dbReference type="GO" id="GO:0051082">
    <property type="term" value="F:unfolded protein binding"/>
    <property type="evidence" value="ECO:0007669"/>
    <property type="project" value="TreeGrafter"/>
</dbReference>
<dbReference type="PANTHER" id="PTHR13954:SF6">
    <property type="entry name" value="NON-SPECIFIC SERINE_THREONINE PROTEIN KINASE"/>
    <property type="match status" value="1"/>
</dbReference>
<dbReference type="Gene3D" id="1.10.510.10">
    <property type="entry name" value="Transferase(Phosphotransferase) domain 1"/>
    <property type="match status" value="1"/>
</dbReference>
<name>A0A7D9I9B2_PARCT</name>
<evidence type="ECO:0000313" key="1">
    <source>
        <dbReference type="EMBL" id="CAB4002245.1"/>
    </source>
</evidence>
<dbReference type="GO" id="GO:0004521">
    <property type="term" value="F:RNA endonuclease activity"/>
    <property type="evidence" value="ECO:0007669"/>
    <property type="project" value="InterPro"/>
</dbReference>
<dbReference type="InterPro" id="IPR001611">
    <property type="entry name" value="Leu-rich_rpt"/>
</dbReference>
<dbReference type="InterPro" id="IPR011009">
    <property type="entry name" value="Kinase-like_dom_sf"/>
</dbReference>
<dbReference type="GO" id="GO:1990604">
    <property type="term" value="C:IRE1-TRAF2-ASK1 complex"/>
    <property type="evidence" value="ECO:0007669"/>
    <property type="project" value="TreeGrafter"/>
</dbReference>
<dbReference type="Gene3D" id="3.80.10.10">
    <property type="entry name" value="Ribonuclease Inhibitor"/>
    <property type="match status" value="2"/>
</dbReference>
<dbReference type="SMART" id="SM00220">
    <property type="entry name" value="S_TKc"/>
    <property type="match status" value="1"/>
</dbReference>
<dbReference type="Pfam" id="PF13855">
    <property type="entry name" value="LRR_8"/>
    <property type="match status" value="2"/>
</dbReference>
<dbReference type="GO" id="GO:0070059">
    <property type="term" value="P:intrinsic apoptotic signaling pathway in response to endoplasmic reticulum stress"/>
    <property type="evidence" value="ECO:0007669"/>
    <property type="project" value="TreeGrafter"/>
</dbReference>